<name>A0A4Y2IQ49_ARAVE</name>
<dbReference type="GO" id="GO:0043139">
    <property type="term" value="F:5'-3' DNA helicase activity"/>
    <property type="evidence" value="ECO:0007669"/>
    <property type="project" value="UniProtKB-EC"/>
</dbReference>
<keyword evidence="1" id="KW-0227">DNA damage</keyword>
<evidence type="ECO:0000259" key="2">
    <source>
        <dbReference type="Pfam" id="PF05970"/>
    </source>
</evidence>
<dbReference type="GO" id="GO:0006310">
    <property type="term" value="P:DNA recombination"/>
    <property type="evidence" value="ECO:0007669"/>
    <property type="project" value="UniProtKB-KW"/>
</dbReference>
<dbReference type="SUPFAM" id="SSF52540">
    <property type="entry name" value="P-loop containing nucleoside triphosphate hydrolases"/>
    <property type="match status" value="1"/>
</dbReference>
<dbReference type="GO" id="GO:0016887">
    <property type="term" value="F:ATP hydrolysis activity"/>
    <property type="evidence" value="ECO:0007669"/>
    <property type="project" value="RHEA"/>
</dbReference>
<comment type="catalytic activity">
    <reaction evidence="1">
        <text>ATP + H2O = ADP + phosphate + H(+)</text>
        <dbReference type="Rhea" id="RHEA:13065"/>
        <dbReference type="ChEBI" id="CHEBI:15377"/>
        <dbReference type="ChEBI" id="CHEBI:15378"/>
        <dbReference type="ChEBI" id="CHEBI:30616"/>
        <dbReference type="ChEBI" id="CHEBI:43474"/>
        <dbReference type="ChEBI" id="CHEBI:456216"/>
        <dbReference type="EC" id="5.6.2.3"/>
    </reaction>
</comment>
<evidence type="ECO:0000313" key="3">
    <source>
        <dbReference type="EMBL" id="GBM79770.1"/>
    </source>
</evidence>
<gene>
    <name evidence="3" type="ORF">AVEN_229697_1</name>
</gene>
<dbReference type="GO" id="GO:0000723">
    <property type="term" value="P:telomere maintenance"/>
    <property type="evidence" value="ECO:0007669"/>
    <property type="project" value="InterPro"/>
</dbReference>
<accession>A0A4Y2IQ49</accession>
<dbReference type="InterPro" id="IPR010285">
    <property type="entry name" value="DNA_helicase_pif1-like_DEAD"/>
</dbReference>
<feature type="domain" description="DNA helicase Pif1-like DEAD-box helicase" evidence="2">
    <location>
        <begin position="9"/>
        <end position="94"/>
    </location>
</feature>
<dbReference type="GO" id="GO:0005524">
    <property type="term" value="F:ATP binding"/>
    <property type="evidence" value="ECO:0007669"/>
    <property type="project" value="UniProtKB-KW"/>
</dbReference>
<keyword evidence="1" id="KW-0378">Hydrolase</keyword>
<dbReference type="EMBL" id="BGPR01002839">
    <property type="protein sequence ID" value="GBM79770.1"/>
    <property type="molecule type" value="Genomic_DNA"/>
</dbReference>
<dbReference type="OrthoDB" id="6422725at2759"/>
<dbReference type="GO" id="GO:0006281">
    <property type="term" value="P:DNA repair"/>
    <property type="evidence" value="ECO:0007669"/>
    <property type="project" value="UniProtKB-KW"/>
</dbReference>
<dbReference type="EC" id="5.6.2.3" evidence="1"/>
<comment type="similarity">
    <text evidence="1">Belongs to the helicase family.</text>
</comment>
<evidence type="ECO:0000256" key="1">
    <source>
        <dbReference type="RuleBase" id="RU363044"/>
    </source>
</evidence>
<keyword evidence="1" id="KW-0233">DNA recombination</keyword>
<dbReference type="Gene3D" id="3.40.50.300">
    <property type="entry name" value="P-loop containing nucleotide triphosphate hydrolases"/>
    <property type="match status" value="1"/>
</dbReference>
<dbReference type="Proteomes" id="UP000499080">
    <property type="component" value="Unassembled WGS sequence"/>
</dbReference>
<proteinExistence type="inferred from homology"/>
<sequence length="100" mass="10817">MVETNKPRLTEDQRTAYEAVMNLIAEENCDILFFEAPGGTGKTFLINLILTEIRSKRHIALAVSSSGIASTLLDGGLTSHSALQLPLNLAQTENLICNTS</sequence>
<comment type="caution">
    <text evidence="3">The sequence shown here is derived from an EMBL/GenBank/DDBJ whole genome shotgun (WGS) entry which is preliminary data.</text>
</comment>
<keyword evidence="1" id="KW-0234">DNA repair</keyword>
<organism evidence="3 4">
    <name type="scientific">Araneus ventricosus</name>
    <name type="common">Orbweaver spider</name>
    <name type="synonym">Epeira ventricosa</name>
    <dbReference type="NCBI Taxonomy" id="182803"/>
    <lineage>
        <taxon>Eukaryota</taxon>
        <taxon>Metazoa</taxon>
        <taxon>Ecdysozoa</taxon>
        <taxon>Arthropoda</taxon>
        <taxon>Chelicerata</taxon>
        <taxon>Arachnida</taxon>
        <taxon>Araneae</taxon>
        <taxon>Araneomorphae</taxon>
        <taxon>Entelegynae</taxon>
        <taxon>Araneoidea</taxon>
        <taxon>Araneidae</taxon>
        <taxon>Araneus</taxon>
    </lineage>
</organism>
<keyword evidence="1" id="KW-0547">Nucleotide-binding</keyword>
<evidence type="ECO:0000313" key="4">
    <source>
        <dbReference type="Proteomes" id="UP000499080"/>
    </source>
</evidence>
<dbReference type="PANTHER" id="PTHR10492:SF57">
    <property type="entry name" value="ATP-DEPENDENT DNA HELICASE"/>
    <property type="match status" value="1"/>
</dbReference>
<dbReference type="AlphaFoldDB" id="A0A4Y2IQ49"/>
<comment type="cofactor">
    <cofactor evidence="1">
        <name>Mg(2+)</name>
        <dbReference type="ChEBI" id="CHEBI:18420"/>
    </cofactor>
</comment>
<reference evidence="3 4" key="1">
    <citation type="journal article" date="2019" name="Sci. Rep.">
        <title>Orb-weaving spider Araneus ventricosus genome elucidates the spidroin gene catalogue.</title>
        <authorList>
            <person name="Kono N."/>
            <person name="Nakamura H."/>
            <person name="Ohtoshi R."/>
            <person name="Moran D.A.P."/>
            <person name="Shinohara A."/>
            <person name="Yoshida Y."/>
            <person name="Fujiwara M."/>
            <person name="Mori M."/>
            <person name="Tomita M."/>
            <person name="Arakawa K."/>
        </authorList>
    </citation>
    <scope>NUCLEOTIDE SEQUENCE [LARGE SCALE GENOMIC DNA]</scope>
</reference>
<dbReference type="PANTHER" id="PTHR10492">
    <property type="match status" value="1"/>
</dbReference>
<keyword evidence="1" id="KW-0067">ATP-binding</keyword>
<keyword evidence="4" id="KW-1185">Reference proteome</keyword>
<dbReference type="InterPro" id="IPR027417">
    <property type="entry name" value="P-loop_NTPase"/>
</dbReference>
<protein>
    <recommendedName>
        <fullName evidence="1">ATP-dependent DNA helicase</fullName>
        <ecNumber evidence="1">5.6.2.3</ecNumber>
    </recommendedName>
</protein>
<keyword evidence="1" id="KW-0347">Helicase</keyword>
<dbReference type="Pfam" id="PF05970">
    <property type="entry name" value="PIF1"/>
    <property type="match status" value="1"/>
</dbReference>